<evidence type="ECO:0000313" key="1">
    <source>
        <dbReference type="EMBL" id="KOO38560.1"/>
    </source>
</evidence>
<dbReference type="SFLD" id="SFLDG01140">
    <property type="entry name" value="C2.B:_Phosphomannomutase_and_P"/>
    <property type="match status" value="1"/>
</dbReference>
<organism evidence="1">
    <name type="scientific">Halalkalibacterium halodurans</name>
    <name type="common">Bacillus halodurans</name>
    <dbReference type="NCBI Taxonomy" id="86665"/>
    <lineage>
        <taxon>Bacteria</taxon>
        <taxon>Bacillati</taxon>
        <taxon>Bacillota</taxon>
        <taxon>Bacilli</taxon>
        <taxon>Bacillales</taxon>
        <taxon>Bacillaceae</taxon>
        <taxon>Halalkalibacterium (ex Joshi et al. 2022)</taxon>
    </lineage>
</organism>
<dbReference type="OMA" id="NIDGFRH"/>
<dbReference type="InterPro" id="IPR023214">
    <property type="entry name" value="HAD_sf"/>
</dbReference>
<dbReference type="SUPFAM" id="SSF56784">
    <property type="entry name" value="HAD-like"/>
    <property type="match status" value="1"/>
</dbReference>
<dbReference type="InterPro" id="IPR000150">
    <property type="entry name" value="Cof"/>
</dbReference>
<dbReference type="InterPro" id="IPR006379">
    <property type="entry name" value="HAD-SF_hydro_IIB"/>
</dbReference>
<accession>A0A0M0KIB1</accession>
<protein>
    <submittedName>
        <fullName evidence="1">Hydrolase</fullName>
    </submittedName>
</protein>
<dbReference type="AlphaFoldDB" id="A0A0M0KIB1"/>
<accession>A0A4Y7WYT7</accession>
<dbReference type="NCBIfam" id="TIGR01484">
    <property type="entry name" value="HAD-SF-IIB"/>
    <property type="match status" value="1"/>
</dbReference>
<dbReference type="PROSITE" id="PS01229">
    <property type="entry name" value="COF_2"/>
    <property type="match status" value="1"/>
</dbReference>
<dbReference type="GeneID" id="87598206"/>
<dbReference type="SFLD" id="SFLDS00003">
    <property type="entry name" value="Haloacid_Dehalogenase"/>
    <property type="match status" value="1"/>
</dbReference>
<gene>
    <name evidence="1" type="ORF">AMD02_06615</name>
</gene>
<sequence length="266" mass="29533">MGPYKVLFLDIDGTILLPDDTVQESTKVAIRHVQEQGMEVFLATGRPLHEISELAEQLKVHSFIGYNGAYAIYNGKDILMQPIEPKTLDRLLTISRERNHEVVMYTNEENVLTGIDTSCMQQFIRIFHLKHNRVYDPKKQDPVLGMTLLNVSREDVAAYEACNGIHLASVNVGDLKAHAYDVIRDTTNKGIAVQQTLSYLGIEKEEAVAFGDGMNDKEMLKYVGVGIAMGNAHPDLLAYADDQTTSVECDGVSNGLKKLGLVPRIL</sequence>
<dbReference type="GO" id="GO:0000287">
    <property type="term" value="F:magnesium ion binding"/>
    <property type="evidence" value="ECO:0007669"/>
    <property type="project" value="TreeGrafter"/>
</dbReference>
<dbReference type="RefSeq" id="WP_010898841.1">
    <property type="nucleotide sequence ID" value="NZ_CP040441.1"/>
</dbReference>
<dbReference type="InterPro" id="IPR036412">
    <property type="entry name" value="HAD-like_sf"/>
</dbReference>
<proteinExistence type="predicted"/>
<dbReference type="EMBL" id="LILD01000001">
    <property type="protein sequence ID" value="KOO38560.1"/>
    <property type="molecule type" value="Genomic_DNA"/>
</dbReference>
<dbReference type="SMR" id="A0A0M0KIB1"/>
<keyword evidence="1" id="KW-0378">Hydrolase</keyword>
<dbReference type="PANTHER" id="PTHR10000:SF25">
    <property type="entry name" value="PHOSPHATASE YKRA-RELATED"/>
    <property type="match status" value="1"/>
</dbReference>
<dbReference type="Pfam" id="PF08282">
    <property type="entry name" value="Hydrolase_3"/>
    <property type="match status" value="1"/>
</dbReference>
<dbReference type="GO" id="GO:0016791">
    <property type="term" value="F:phosphatase activity"/>
    <property type="evidence" value="ECO:0007669"/>
    <property type="project" value="UniProtKB-ARBA"/>
</dbReference>
<name>A0A0M0KIB1_ALKHA</name>
<dbReference type="Gene3D" id="3.30.1240.10">
    <property type="match status" value="1"/>
</dbReference>
<dbReference type="PROSITE" id="PS01228">
    <property type="entry name" value="COF_1"/>
    <property type="match status" value="1"/>
</dbReference>
<dbReference type="PATRIC" id="fig|136160.3.peg.1631"/>
<reference evidence="1" key="1">
    <citation type="submission" date="2015-08" db="EMBL/GenBank/DDBJ databases">
        <title>Complete DNA Sequence of Pseudomonas syringae pv. actinidiae, the Causal Agent of Kiwifruit Canker Disease.</title>
        <authorList>
            <person name="Rikkerink E.H.A."/>
            <person name="Fineran P.C."/>
        </authorList>
    </citation>
    <scope>NUCLEOTIDE SEQUENCE</scope>
    <source>
        <strain evidence="1">DSM 13666</strain>
    </source>
</reference>
<comment type="caution">
    <text evidence="1">The sequence shown here is derived from an EMBL/GenBank/DDBJ whole genome shotgun (WGS) entry which is preliminary data.</text>
</comment>
<dbReference type="PANTHER" id="PTHR10000">
    <property type="entry name" value="PHOSPHOSERINE PHOSPHATASE"/>
    <property type="match status" value="1"/>
</dbReference>
<dbReference type="NCBIfam" id="TIGR00099">
    <property type="entry name" value="Cof-subfamily"/>
    <property type="match status" value="1"/>
</dbReference>
<dbReference type="GO" id="GO:0005829">
    <property type="term" value="C:cytosol"/>
    <property type="evidence" value="ECO:0007669"/>
    <property type="project" value="TreeGrafter"/>
</dbReference>
<dbReference type="Gene3D" id="3.40.50.1000">
    <property type="entry name" value="HAD superfamily/HAD-like"/>
    <property type="match status" value="1"/>
</dbReference>